<evidence type="ECO:0000313" key="1">
    <source>
        <dbReference type="EMBL" id="MBC8769596.1"/>
    </source>
</evidence>
<reference evidence="1 2" key="1">
    <citation type="submission" date="2020-08" db="EMBL/GenBank/DDBJ databases">
        <title>Arenibacter gaetbuli sp. nov., isolated from a sand dune.</title>
        <authorList>
            <person name="Park S."/>
            <person name="Yoon J.-H."/>
        </authorList>
    </citation>
    <scope>NUCLEOTIDE SEQUENCE [LARGE SCALE GENOMIC DNA]</scope>
    <source>
        <strain evidence="1 2">BSSL-BM3</strain>
    </source>
</reference>
<sequence length="186" mass="22041">MKRILIGLFILATSLGIGQTKISEHWTENDHAQYAKLKELANYIYKKEKFEISKDSLFKNYVFFDNILKDTVTERREIRIVAFDGLFDYFKKTVDSIGFENLDAKPVRFYKNHKIYEPFDEEKAELKTVKGEKMYAKHDNVFAYYRKEEPENPLGVVLLDPETDKLLAWIMINQPGYSWFLTFNIL</sequence>
<name>A0ABR7QQX6_9FLAO</name>
<protein>
    <submittedName>
        <fullName evidence="1">Uncharacterized protein</fullName>
    </submittedName>
</protein>
<organism evidence="1 2">
    <name type="scientific">Arenibacter arenosicollis</name>
    <dbReference type="NCBI Taxonomy" id="2762274"/>
    <lineage>
        <taxon>Bacteria</taxon>
        <taxon>Pseudomonadati</taxon>
        <taxon>Bacteroidota</taxon>
        <taxon>Flavobacteriia</taxon>
        <taxon>Flavobacteriales</taxon>
        <taxon>Flavobacteriaceae</taxon>
        <taxon>Arenibacter</taxon>
    </lineage>
</organism>
<accession>A0ABR7QQX6</accession>
<dbReference type="Proteomes" id="UP000618952">
    <property type="component" value="Unassembled WGS sequence"/>
</dbReference>
<dbReference type="EMBL" id="JACLHY010000020">
    <property type="protein sequence ID" value="MBC8769596.1"/>
    <property type="molecule type" value="Genomic_DNA"/>
</dbReference>
<keyword evidence="2" id="KW-1185">Reference proteome</keyword>
<dbReference type="RefSeq" id="WP_187586578.1">
    <property type="nucleotide sequence ID" value="NZ_JACLHY010000020.1"/>
</dbReference>
<gene>
    <name evidence="1" type="ORF">H4O18_16480</name>
</gene>
<evidence type="ECO:0000313" key="2">
    <source>
        <dbReference type="Proteomes" id="UP000618952"/>
    </source>
</evidence>
<proteinExistence type="predicted"/>
<comment type="caution">
    <text evidence="1">The sequence shown here is derived from an EMBL/GenBank/DDBJ whole genome shotgun (WGS) entry which is preliminary data.</text>
</comment>